<feature type="domain" description="Ig-like" evidence="28">
    <location>
        <begin position="137"/>
        <end position="230"/>
    </location>
</feature>
<accession>A0A9D3LU45</accession>
<evidence type="ECO:0000256" key="13">
    <source>
        <dbReference type="ARBA" id="ARBA00022889"/>
    </source>
</evidence>
<comment type="similarity">
    <text evidence="3">Belongs to the immunoglobulin superfamily. L1/neurofascin/NgCAM family.</text>
</comment>
<keyword evidence="11" id="KW-0677">Repeat</keyword>
<dbReference type="InterPro" id="IPR036116">
    <property type="entry name" value="FN3_sf"/>
</dbReference>
<keyword evidence="18" id="KW-0675">Receptor</keyword>
<feature type="domain" description="Fibronectin type-III" evidence="29">
    <location>
        <begin position="932"/>
        <end position="1035"/>
    </location>
</feature>
<feature type="domain" description="Ig-like" evidence="28">
    <location>
        <begin position="439"/>
        <end position="527"/>
    </location>
</feature>
<feature type="domain" description="Ig-like" evidence="28">
    <location>
        <begin position="42"/>
        <end position="129"/>
    </location>
</feature>
<dbReference type="SMART" id="SM00408">
    <property type="entry name" value="IGc2"/>
    <property type="match status" value="5"/>
</dbReference>
<evidence type="ECO:0000256" key="21">
    <source>
        <dbReference type="ARBA" id="ARBA00051722"/>
    </source>
</evidence>
<feature type="region of interest" description="Disordered" evidence="25">
    <location>
        <begin position="1218"/>
        <end position="1259"/>
    </location>
</feature>
<dbReference type="InterPro" id="IPR013783">
    <property type="entry name" value="Ig-like_fold"/>
</dbReference>
<keyword evidence="15 26" id="KW-1133">Transmembrane helix</keyword>
<evidence type="ECO:0000313" key="31">
    <source>
        <dbReference type="Proteomes" id="UP001044222"/>
    </source>
</evidence>
<feature type="domain" description="Ig-like" evidence="28">
    <location>
        <begin position="256"/>
        <end position="338"/>
    </location>
</feature>
<evidence type="ECO:0000256" key="16">
    <source>
        <dbReference type="ARBA" id="ARBA00023136"/>
    </source>
</evidence>
<dbReference type="Proteomes" id="UP001044222">
    <property type="component" value="Chromosome 14"/>
</dbReference>
<keyword evidence="14" id="KW-0904">Protein phosphatase</keyword>
<evidence type="ECO:0000256" key="18">
    <source>
        <dbReference type="ARBA" id="ARBA00023170"/>
    </source>
</evidence>
<dbReference type="FunFam" id="2.60.40.10:FF:000367">
    <property type="entry name" value="Neural cell adhesion molecule L1-like protein"/>
    <property type="match status" value="1"/>
</dbReference>
<keyword evidence="7" id="KW-0964">Secreted</keyword>
<dbReference type="FunFam" id="2.60.40.10:FF:000057">
    <property type="entry name" value="neural cell adhesion molecule L1"/>
    <property type="match status" value="1"/>
</dbReference>
<dbReference type="SUPFAM" id="SSF48726">
    <property type="entry name" value="Immunoglobulin"/>
    <property type="match status" value="6"/>
</dbReference>
<dbReference type="InterPro" id="IPR003598">
    <property type="entry name" value="Ig_sub2"/>
</dbReference>
<comment type="similarity">
    <text evidence="4">Belongs to the protein-tyrosine phosphatase family. Receptor class 2A subfamily.</text>
</comment>
<evidence type="ECO:0000256" key="22">
    <source>
        <dbReference type="ARBA" id="ARBA00062194"/>
    </source>
</evidence>
<evidence type="ECO:0000256" key="7">
    <source>
        <dbReference type="ARBA" id="ARBA00022525"/>
    </source>
</evidence>
<evidence type="ECO:0000256" key="1">
    <source>
        <dbReference type="ARBA" id="ARBA00004251"/>
    </source>
</evidence>
<dbReference type="EC" id="3.1.3.48" evidence="5"/>
<keyword evidence="10 27" id="KW-0732">Signal</keyword>
<keyword evidence="13" id="KW-0130">Cell adhesion</keyword>
<keyword evidence="12" id="KW-0378">Hydrolase</keyword>
<evidence type="ECO:0000256" key="11">
    <source>
        <dbReference type="ARBA" id="ARBA00022737"/>
    </source>
</evidence>
<gene>
    <name evidence="30" type="ORF">ANANG_G00246820</name>
</gene>
<dbReference type="SMART" id="SM00060">
    <property type="entry name" value="FN3"/>
    <property type="match status" value="5"/>
</dbReference>
<organism evidence="30 31">
    <name type="scientific">Anguilla anguilla</name>
    <name type="common">European freshwater eel</name>
    <name type="synonym">Muraena anguilla</name>
    <dbReference type="NCBI Taxonomy" id="7936"/>
    <lineage>
        <taxon>Eukaryota</taxon>
        <taxon>Metazoa</taxon>
        <taxon>Chordata</taxon>
        <taxon>Craniata</taxon>
        <taxon>Vertebrata</taxon>
        <taxon>Euteleostomi</taxon>
        <taxon>Actinopterygii</taxon>
        <taxon>Neopterygii</taxon>
        <taxon>Teleostei</taxon>
        <taxon>Anguilliformes</taxon>
        <taxon>Anguillidae</taxon>
        <taxon>Anguilla</taxon>
    </lineage>
</organism>
<evidence type="ECO:0000313" key="30">
    <source>
        <dbReference type="EMBL" id="KAG5835704.1"/>
    </source>
</evidence>
<keyword evidence="19" id="KW-0325">Glycoprotein</keyword>
<evidence type="ECO:0000256" key="2">
    <source>
        <dbReference type="ARBA" id="ARBA00004498"/>
    </source>
</evidence>
<dbReference type="GO" id="GO:0007411">
    <property type="term" value="P:axon guidance"/>
    <property type="evidence" value="ECO:0007669"/>
    <property type="project" value="TreeGrafter"/>
</dbReference>
<keyword evidence="31" id="KW-1185">Reference proteome</keyword>
<dbReference type="FunFam" id="2.60.40.10:FF:000768">
    <property type="entry name" value="Neural cell adhesion molecule L1-like protein"/>
    <property type="match status" value="1"/>
</dbReference>
<proteinExistence type="inferred from homology"/>
<keyword evidence="16 26" id="KW-0472">Membrane</keyword>
<dbReference type="CDD" id="cd00063">
    <property type="entry name" value="FN3"/>
    <property type="match status" value="5"/>
</dbReference>
<dbReference type="EMBL" id="JAFIRN010000014">
    <property type="protein sequence ID" value="KAG5835704.1"/>
    <property type="molecule type" value="Genomic_DNA"/>
</dbReference>
<feature type="domain" description="Fibronectin type-III" evidence="29">
    <location>
        <begin position="829"/>
        <end position="931"/>
    </location>
</feature>
<dbReference type="Gene3D" id="2.60.40.10">
    <property type="entry name" value="Immunoglobulins"/>
    <property type="match status" value="11"/>
</dbReference>
<dbReference type="Pfam" id="PF07679">
    <property type="entry name" value="I-set"/>
    <property type="match status" value="3"/>
</dbReference>
<dbReference type="InterPro" id="IPR003961">
    <property type="entry name" value="FN3_dom"/>
</dbReference>
<evidence type="ECO:0000256" key="9">
    <source>
        <dbReference type="ARBA" id="ARBA00022692"/>
    </source>
</evidence>
<dbReference type="PANTHER" id="PTHR44170">
    <property type="entry name" value="PROTEIN SIDEKICK"/>
    <property type="match status" value="1"/>
</dbReference>
<dbReference type="FunFam" id="2.60.40.10:FF:000010">
    <property type="entry name" value="receptor-type tyrosine-protein phosphatase delta isoform X1"/>
    <property type="match status" value="1"/>
</dbReference>
<dbReference type="AlphaFoldDB" id="A0A9D3LU45"/>
<feature type="region of interest" description="Disordered" evidence="25">
    <location>
        <begin position="714"/>
        <end position="734"/>
    </location>
</feature>
<keyword evidence="8" id="KW-0272">Extracellular matrix</keyword>
<name>A0A9D3LU45_ANGAN</name>
<evidence type="ECO:0000256" key="24">
    <source>
        <dbReference type="ARBA" id="ARBA00082292"/>
    </source>
</evidence>
<dbReference type="GO" id="GO:0030424">
    <property type="term" value="C:axon"/>
    <property type="evidence" value="ECO:0007669"/>
    <property type="project" value="TreeGrafter"/>
</dbReference>
<dbReference type="GO" id="GO:0004725">
    <property type="term" value="F:protein tyrosine phosphatase activity"/>
    <property type="evidence" value="ECO:0007669"/>
    <property type="project" value="UniProtKB-EC"/>
</dbReference>
<feature type="domain" description="Ig-like" evidence="28">
    <location>
        <begin position="531"/>
        <end position="620"/>
    </location>
</feature>
<comment type="subcellular location">
    <subcellularLocation>
        <location evidence="1">Cell membrane</location>
        <topology evidence="1">Single-pass type I membrane protein</topology>
    </subcellularLocation>
    <subcellularLocation>
        <location evidence="2">Secreted</location>
        <location evidence="2">Extracellular space</location>
        <location evidence="2">Extracellular matrix</location>
    </subcellularLocation>
</comment>
<keyword evidence="20" id="KW-0393">Immunoglobulin domain</keyword>
<comment type="caution">
    <text evidence="30">The sequence shown here is derived from an EMBL/GenBank/DDBJ whole genome shotgun (WGS) entry which is preliminary data.</text>
</comment>
<evidence type="ECO:0000256" key="6">
    <source>
        <dbReference type="ARBA" id="ARBA00022475"/>
    </source>
</evidence>
<dbReference type="Pfam" id="PF13882">
    <property type="entry name" value="Bravo_FIGEY"/>
    <property type="match status" value="1"/>
</dbReference>
<dbReference type="FunFam" id="2.60.40.10:FF:001779">
    <property type="entry name" value="Cell adhesion molecule L1-like b"/>
    <property type="match status" value="1"/>
</dbReference>
<evidence type="ECO:0000256" key="15">
    <source>
        <dbReference type="ARBA" id="ARBA00022989"/>
    </source>
</evidence>
<dbReference type="FunFam" id="2.60.40.10:FF:000038">
    <property type="entry name" value="Neuronal cell adhesion molecule"/>
    <property type="match status" value="1"/>
</dbReference>
<dbReference type="InterPro" id="IPR026966">
    <property type="entry name" value="Neurofascin/L1/NrCAM_C"/>
</dbReference>
<keyword evidence="6" id="KW-1003">Cell membrane</keyword>
<dbReference type="PROSITE" id="PS50835">
    <property type="entry name" value="IG_LIKE"/>
    <property type="match status" value="6"/>
</dbReference>
<dbReference type="GO" id="GO:0007420">
    <property type="term" value="P:brain development"/>
    <property type="evidence" value="ECO:0007669"/>
    <property type="project" value="TreeGrafter"/>
</dbReference>
<evidence type="ECO:0000256" key="14">
    <source>
        <dbReference type="ARBA" id="ARBA00022912"/>
    </source>
</evidence>
<dbReference type="InterPro" id="IPR003599">
    <property type="entry name" value="Ig_sub"/>
</dbReference>
<keyword evidence="17" id="KW-1015">Disulfide bond</keyword>
<evidence type="ECO:0000259" key="28">
    <source>
        <dbReference type="PROSITE" id="PS50835"/>
    </source>
</evidence>
<evidence type="ECO:0000256" key="27">
    <source>
        <dbReference type="SAM" id="SignalP"/>
    </source>
</evidence>
<feature type="domain" description="Fibronectin type-III" evidence="29">
    <location>
        <begin position="731"/>
        <end position="824"/>
    </location>
</feature>
<comment type="catalytic activity">
    <reaction evidence="21">
        <text>O-phospho-L-tyrosyl-[protein] + H2O = L-tyrosyl-[protein] + phosphate</text>
        <dbReference type="Rhea" id="RHEA:10684"/>
        <dbReference type="Rhea" id="RHEA-COMP:10136"/>
        <dbReference type="Rhea" id="RHEA-COMP:20101"/>
        <dbReference type="ChEBI" id="CHEBI:15377"/>
        <dbReference type="ChEBI" id="CHEBI:43474"/>
        <dbReference type="ChEBI" id="CHEBI:46858"/>
        <dbReference type="ChEBI" id="CHEBI:61978"/>
        <dbReference type="EC" id="3.1.3.48"/>
    </reaction>
</comment>
<feature type="transmembrane region" description="Helical" evidence="26">
    <location>
        <begin position="1138"/>
        <end position="1159"/>
    </location>
</feature>
<dbReference type="Pfam" id="PF13927">
    <property type="entry name" value="Ig_3"/>
    <property type="match status" value="2"/>
</dbReference>
<dbReference type="InterPro" id="IPR036179">
    <property type="entry name" value="Ig-like_dom_sf"/>
</dbReference>
<dbReference type="PANTHER" id="PTHR44170:SF45">
    <property type="entry name" value="NEURAL CELL ADHESION MOLECULE L1-LIKE PROTEIN ISOFORM X1"/>
    <property type="match status" value="1"/>
</dbReference>
<evidence type="ECO:0000256" key="23">
    <source>
        <dbReference type="ARBA" id="ARBA00072847"/>
    </source>
</evidence>
<evidence type="ECO:0000256" key="5">
    <source>
        <dbReference type="ARBA" id="ARBA00013064"/>
    </source>
</evidence>
<sequence>MSLLPGPGVAFLLGVASSIICLAPALDIPLEVLDQVNIEQLPTITAQAPSFLIAFPFDESFSMTCEAKGNPEPTYRWTKNGREFDPQQDSRVIKEGNSGTFAILNKGNLTQYQGKYRCHASNKLGTAISEEIEFIVPHVPKFPKEKIEPLRVEEGQAFILECNPPKGIPPLQIYWMTLGLQHIEQDDRVSMGLNGNLYFSNALDKDSRGDYCCYAAFPKIRTIVQKTAMSVIVSSTKSVNDSDSDASANSILERKPSLLVPPGDNTEKGLVKGNKLELECIAEGFPTPRIEWIKIGQGMSDKASIENHGKVLTILEVDADDEGKYMCKAMNSHGETVHYFHVRVEEPPRWLFEPQSQLATIGSDVHIKCSATGLPQPTIKWRMNGQLLEATSVPNRNVLDDTIVLRNVKPSNSAVYQCEASNRHGTLLANANIMVMNLPPMILTADKQEYAATEGKSVVMHCKVFSSPPSSITWTKDDTTSSVEEPRFSVHENGSLEIHIAEKGDMGQYTCFATNTEGKSAITASLEIKDPTRIVDPPQDLRILKGSTAQFTCQAEYDKSFQSDLEMLWEKDDVELVFNHTENAGFFVDDGILQIFNVSHGDQGTYTCRAVTPLDEDTATAQLIVLDVPDAPEDVVVAEHKNKSAKLKWVPGDDHNSSTNEFVIEYEESEWEPGKWKELLRVPGNHASALLKLNGHVDYQFRVFAINAIGEGPPSAPTERIRTPPSAPDKNPENIKIEGHLPHEMDIIWEPLLPIEHNGPGLEYKVSYRLQGTDKDWEEHVVKRHSFVVKNTPTYVPYEIKIQSRNHHGWGPEPKVVTGYSGEDLPAAAPGDVAVEVLNSTLIKVSWTRVAKDKLNGHLGGYKLNWWRLRSLLDSKKPHDVKHLMTFPGDRDHGFVPGLKPFSEYSLLVKAFNGRGSGPGSHPVTFKTPEGVPEKIPFLRATNVQKDSLTLVWAPSQEANGVHTGYLLQYQLINDTEEVGELQTVNISSPDTTKWVLQDLEPHSLYKFYLRSCTRVGCGSPVSEEGSTVTETIPILFNISSSVSDKFAKISWIPRSEQKESEFYVAYMNDRKGNWKISEAVNTSKSFHIIEGLEPGTVYTVRLMTKNWVDNSSIFEDVIKTRGTGPSSMRGGISTQGWFIGVMTAVALLTLIALIACFVNRNKGGKYSVKEKEAMHPDLESQGMNDDTFCEYSDNDEKPLKGSLQSLGGDIKAADSGDSLVDYGDEDGQFNEDGSFIGEYAGHKQRESMEVKGTTQSTA</sequence>
<evidence type="ECO:0000256" key="26">
    <source>
        <dbReference type="SAM" id="Phobius"/>
    </source>
</evidence>
<dbReference type="InterPro" id="IPR013098">
    <property type="entry name" value="Ig_I-set"/>
</dbReference>
<dbReference type="InterPro" id="IPR007110">
    <property type="entry name" value="Ig-like_dom"/>
</dbReference>
<feature type="domain" description="Fibronectin type-III" evidence="29">
    <location>
        <begin position="631"/>
        <end position="726"/>
    </location>
</feature>
<evidence type="ECO:0000256" key="20">
    <source>
        <dbReference type="ARBA" id="ARBA00023319"/>
    </source>
</evidence>
<evidence type="ECO:0000256" key="19">
    <source>
        <dbReference type="ARBA" id="ARBA00023180"/>
    </source>
</evidence>
<evidence type="ECO:0000259" key="29">
    <source>
        <dbReference type="PROSITE" id="PS50853"/>
    </source>
</evidence>
<feature type="signal peptide" evidence="27">
    <location>
        <begin position="1"/>
        <end position="25"/>
    </location>
</feature>
<evidence type="ECO:0000256" key="4">
    <source>
        <dbReference type="ARBA" id="ARBA00010504"/>
    </source>
</evidence>
<evidence type="ECO:0000256" key="17">
    <source>
        <dbReference type="ARBA" id="ARBA00023157"/>
    </source>
</evidence>
<dbReference type="SMART" id="SM00409">
    <property type="entry name" value="IG"/>
    <property type="match status" value="6"/>
</dbReference>
<dbReference type="SUPFAM" id="SSF49265">
    <property type="entry name" value="Fibronectin type III"/>
    <property type="match status" value="3"/>
</dbReference>
<comment type="subunit">
    <text evidence="22">May interact with L1CAM. May interact with ITGB1/ITGA1 heterodimer and ITGB1/ITGA2 heterodimer as well as with ANK3.</text>
</comment>
<evidence type="ECO:0000256" key="25">
    <source>
        <dbReference type="SAM" id="MobiDB-lite"/>
    </source>
</evidence>
<protein>
    <recommendedName>
        <fullName evidence="23">Neural cell adhesion molecule L1-like protein</fullName>
        <ecNumber evidence="5">3.1.3.48</ecNumber>
    </recommendedName>
    <alternativeName>
        <fullName evidence="24">Close homolog of L1</fullName>
    </alternativeName>
</protein>
<evidence type="ECO:0000256" key="8">
    <source>
        <dbReference type="ARBA" id="ARBA00022530"/>
    </source>
</evidence>
<keyword evidence="9 26" id="KW-0812">Transmembrane</keyword>
<evidence type="ECO:0000256" key="10">
    <source>
        <dbReference type="ARBA" id="ARBA00022729"/>
    </source>
</evidence>
<reference evidence="30" key="1">
    <citation type="submission" date="2021-01" db="EMBL/GenBank/DDBJ databases">
        <title>A chromosome-scale assembly of European eel, Anguilla anguilla.</title>
        <authorList>
            <person name="Henkel C."/>
            <person name="Jong-Raadsen S.A."/>
            <person name="Dufour S."/>
            <person name="Weltzien F.-A."/>
            <person name="Palstra A.P."/>
            <person name="Pelster B."/>
            <person name="Spaink H.P."/>
            <person name="Van Den Thillart G.E."/>
            <person name="Jansen H."/>
            <person name="Zahm M."/>
            <person name="Klopp C."/>
            <person name="Cedric C."/>
            <person name="Louis A."/>
            <person name="Berthelot C."/>
            <person name="Parey E."/>
            <person name="Roest Crollius H."/>
            <person name="Montfort J."/>
            <person name="Robinson-Rechavi M."/>
            <person name="Bucao C."/>
            <person name="Bouchez O."/>
            <person name="Gislard M."/>
            <person name="Lluch J."/>
            <person name="Milhes M."/>
            <person name="Lampietro C."/>
            <person name="Lopez Roques C."/>
            <person name="Donnadieu C."/>
            <person name="Braasch I."/>
            <person name="Desvignes T."/>
            <person name="Postlethwait J."/>
            <person name="Bobe J."/>
            <person name="Guiguen Y."/>
            <person name="Dirks R."/>
        </authorList>
    </citation>
    <scope>NUCLEOTIDE SEQUENCE</scope>
    <source>
        <strain evidence="30">Tag_6206</strain>
        <tissue evidence="30">Liver</tissue>
    </source>
</reference>
<dbReference type="FunFam" id="2.60.40.10:FF:000418">
    <property type="entry name" value="Neural cell adhesion molecule L1-like protein"/>
    <property type="match status" value="1"/>
</dbReference>
<feature type="compositionally biased region" description="Basic and acidic residues" evidence="25">
    <location>
        <begin position="1241"/>
        <end position="1250"/>
    </location>
</feature>
<feature type="chain" id="PRO_5039152034" description="Neural cell adhesion molecule L1-like protein" evidence="27">
    <location>
        <begin position="26"/>
        <end position="1259"/>
    </location>
</feature>
<feature type="domain" description="Ig-like" evidence="28">
    <location>
        <begin position="348"/>
        <end position="434"/>
    </location>
</feature>
<dbReference type="FunFam" id="2.60.40.10:FF:000005">
    <property type="entry name" value="Neuronal cell adhesion molecule"/>
    <property type="match status" value="1"/>
</dbReference>
<dbReference type="GO" id="GO:0005886">
    <property type="term" value="C:plasma membrane"/>
    <property type="evidence" value="ECO:0007669"/>
    <property type="project" value="UniProtKB-SubCell"/>
</dbReference>
<dbReference type="GO" id="GO:0098632">
    <property type="term" value="F:cell-cell adhesion mediator activity"/>
    <property type="evidence" value="ECO:0007669"/>
    <property type="project" value="TreeGrafter"/>
</dbReference>
<evidence type="ECO:0000256" key="3">
    <source>
        <dbReference type="ARBA" id="ARBA00008588"/>
    </source>
</evidence>
<dbReference type="Pfam" id="PF00041">
    <property type="entry name" value="fn3"/>
    <property type="match status" value="4"/>
</dbReference>
<dbReference type="PROSITE" id="PS50853">
    <property type="entry name" value="FN3"/>
    <property type="match status" value="4"/>
</dbReference>
<evidence type="ECO:0000256" key="12">
    <source>
        <dbReference type="ARBA" id="ARBA00022801"/>
    </source>
</evidence>